<dbReference type="Proteomes" id="UP001054889">
    <property type="component" value="Unassembled WGS sequence"/>
</dbReference>
<dbReference type="GO" id="GO:0031123">
    <property type="term" value="P:RNA 3'-end processing"/>
    <property type="evidence" value="ECO:0007669"/>
    <property type="project" value="TreeGrafter"/>
</dbReference>
<comment type="caution">
    <text evidence="3">The sequence shown here is derived from an EMBL/GenBank/DDBJ whole genome shotgun (WGS) entry which is preliminary data.</text>
</comment>
<evidence type="ECO:0000256" key="1">
    <source>
        <dbReference type="SAM" id="MobiDB-lite"/>
    </source>
</evidence>
<feature type="compositionally biased region" description="Basic and acidic residues" evidence="1">
    <location>
        <begin position="38"/>
        <end position="49"/>
    </location>
</feature>
<name>A0AAV5C260_ELECO</name>
<reference evidence="3" key="2">
    <citation type="submission" date="2021-12" db="EMBL/GenBank/DDBJ databases">
        <title>Resequencing data analysis of finger millet.</title>
        <authorList>
            <person name="Hatakeyama M."/>
            <person name="Aluri S."/>
            <person name="Balachadran M.T."/>
            <person name="Sivarajan S.R."/>
            <person name="Poveda L."/>
            <person name="Shimizu-Inatsugi R."/>
            <person name="Schlapbach R."/>
            <person name="Sreeman S.M."/>
            <person name="Shimizu K.K."/>
        </authorList>
    </citation>
    <scope>NUCLEOTIDE SEQUENCE</scope>
</reference>
<dbReference type="InterPro" id="IPR043519">
    <property type="entry name" value="NT_sf"/>
</dbReference>
<organism evidence="3 4">
    <name type="scientific">Eleusine coracana subsp. coracana</name>
    <dbReference type="NCBI Taxonomy" id="191504"/>
    <lineage>
        <taxon>Eukaryota</taxon>
        <taxon>Viridiplantae</taxon>
        <taxon>Streptophyta</taxon>
        <taxon>Embryophyta</taxon>
        <taxon>Tracheophyta</taxon>
        <taxon>Spermatophyta</taxon>
        <taxon>Magnoliopsida</taxon>
        <taxon>Liliopsida</taxon>
        <taxon>Poales</taxon>
        <taxon>Poaceae</taxon>
        <taxon>PACMAD clade</taxon>
        <taxon>Chloridoideae</taxon>
        <taxon>Cynodonteae</taxon>
        <taxon>Eleusininae</taxon>
        <taxon>Eleusine</taxon>
    </lineage>
</organism>
<accession>A0AAV5C260</accession>
<evidence type="ECO:0000313" key="4">
    <source>
        <dbReference type="Proteomes" id="UP001054889"/>
    </source>
</evidence>
<feature type="region of interest" description="Disordered" evidence="1">
    <location>
        <begin position="32"/>
        <end position="73"/>
    </location>
</feature>
<sequence>MMPTHERWLGWGRRRVQPATAFPPFPLALQPHCSGGDESARARTTKAESSKILFHPSWRAPLRPSDSESGTHQHPDATAAYLICHDLVLLIVLVVPPRPSPAPVPPRQSERSARAGQRRRRRHVTDADSPPPNPRAPRSICYSHKANKKTEIPKVQGKPRRSLISAQFASSGVAGYMQFIPHARVPVLQYVSSRFGISCDISIDNNAGQIKSKIFYWVNSLDERFGDMVLLIKEWAKAQNINDPKTGSLNSYSLCLLVLFHFQTSEPPILPPLKDIYEGNITEDTTEMASYNEEQINEVCAANIARIQLQNKGSKNESSLCHLLATFFHKVLNIGIQIFVEDPVERPDNAARAVSMKGLERIVSAFKDAYQKLDSLEHVDRNELLVLLCTPGVSAKLGGRVMANSYRNAPQRSHHQQVRSLGRGGRDQGRVQRFMETRGFTGKQTSSEKSTGE</sequence>
<dbReference type="PANTHER" id="PTHR12271:SF107">
    <property type="entry name" value="PROTEIN HESO1"/>
    <property type="match status" value="1"/>
</dbReference>
<feature type="compositionally biased region" description="Polar residues" evidence="1">
    <location>
        <begin position="442"/>
        <end position="453"/>
    </location>
</feature>
<dbReference type="GO" id="GO:0050265">
    <property type="term" value="F:RNA uridylyltransferase activity"/>
    <property type="evidence" value="ECO:0007669"/>
    <property type="project" value="TreeGrafter"/>
</dbReference>
<dbReference type="Pfam" id="PF22600">
    <property type="entry name" value="MTPAP-like_central"/>
    <property type="match status" value="1"/>
</dbReference>
<protein>
    <recommendedName>
        <fullName evidence="2">Poly(A) RNA polymerase mitochondrial-like central palm domain-containing protein</fullName>
    </recommendedName>
</protein>
<dbReference type="SUPFAM" id="SSF81301">
    <property type="entry name" value="Nucleotidyltransferase"/>
    <property type="match status" value="1"/>
</dbReference>
<feature type="domain" description="Poly(A) RNA polymerase mitochondrial-like central palm" evidence="2">
    <location>
        <begin position="161"/>
        <end position="216"/>
    </location>
</feature>
<dbReference type="PANTHER" id="PTHR12271">
    <property type="entry name" value="POLY A POLYMERASE CID PAP -RELATED"/>
    <property type="match status" value="1"/>
</dbReference>
<evidence type="ECO:0000259" key="2">
    <source>
        <dbReference type="Pfam" id="PF22600"/>
    </source>
</evidence>
<reference evidence="3" key="1">
    <citation type="journal article" date="2018" name="DNA Res.">
        <title>Multiple hybrid de novo genome assembly of finger millet, an orphan allotetraploid crop.</title>
        <authorList>
            <person name="Hatakeyama M."/>
            <person name="Aluri S."/>
            <person name="Balachadran M.T."/>
            <person name="Sivarajan S.R."/>
            <person name="Patrignani A."/>
            <person name="Gruter S."/>
            <person name="Poveda L."/>
            <person name="Shimizu-Inatsugi R."/>
            <person name="Baeten J."/>
            <person name="Francoijs K.J."/>
            <person name="Nataraja K.N."/>
            <person name="Reddy Y.A.N."/>
            <person name="Phadnis S."/>
            <person name="Ravikumar R.L."/>
            <person name="Schlapbach R."/>
            <person name="Sreeman S.M."/>
            <person name="Shimizu K.K."/>
        </authorList>
    </citation>
    <scope>NUCLEOTIDE SEQUENCE</scope>
</reference>
<dbReference type="SUPFAM" id="SSF81631">
    <property type="entry name" value="PAP/OAS1 substrate-binding domain"/>
    <property type="match status" value="1"/>
</dbReference>
<dbReference type="InterPro" id="IPR054708">
    <property type="entry name" value="MTPAP-like_central"/>
</dbReference>
<dbReference type="Gene3D" id="1.10.1410.10">
    <property type="match status" value="2"/>
</dbReference>
<dbReference type="AlphaFoldDB" id="A0AAV5C260"/>
<keyword evidence="4" id="KW-1185">Reference proteome</keyword>
<evidence type="ECO:0000313" key="3">
    <source>
        <dbReference type="EMBL" id="GJM92586.1"/>
    </source>
</evidence>
<feature type="region of interest" description="Disordered" evidence="1">
    <location>
        <begin position="406"/>
        <end position="453"/>
    </location>
</feature>
<feature type="compositionally biased region" description="Basic and acidic residues" evidence="1">
    <location>
        <begin position="424"/>
        <end position="436"/>
    </location>
</feature>
<gene>
    <name evidence="3" type="primary">ga09067</name>
    <name evidence="3" type="ORF">PR202_ga09067</name>
</gene>
<feature type="region of interest" description="Disordered" evidence="1">
    <location>
        <begin position="99"/>
        <end position="158"/>
    </location>
</feature>
<dbReference type="Gene3D" id="3.30.460.10">
    <property type="entry name" value="Beta Polymerase, domain 2"/>
    <property type="match status" value="1"/>
</dbReference>
<proteinExistence type="predicted"/>
<dbReference type="EMBL" id="BQKI01000004">
    <property type="protein sequence ID" value="GJM92586.1"/>
    <property type="molecule type" value="Genomic_DNA"/>
</dbReference>